<organism evidence="1 2">
    <name type="scientific">Catharanthus roseus</name>
    <name type="common">Madagascar periwinkle</name>
    <name type="synonym">Vinca rosea</name>
    <dbReference type="NCBI Taxonomy" id="4058"/>
    <lineage>
        <taxon>Eukaryota</taxon>
        <taxon>Viridiplantae</taxon>
        <taxon>Streptophyta</taxon>
        <taxon>Embryophyta</taxon>
        <taxon>Tracheophyta</taxon>
        <taxon>Spermatophyta</taxon>
        <taxon>Magnoliopsida</taxon>
        <taxon>eudicotyledons</taxon>
        <taxon>Gunneridae</taxon>
        <taxon>Pentapetalae</taxon>
        <taxon>asterids</taxon>
        <taxon>lamiids</taxon>
        <taxon>Gentianales</taxon>
        <taxon>Apocynaceae</taxon>
        <taxon>Rauvolfioideae</taxon>
        <taxon>Vinceae</taxon>
        <taxon>Catharanthinae</taxon>
        <taxon>Catharanthus</taxon>
    </lineage>
</organism>
<gene>
    <name evidence="1" type="ORF">M9H77_13686</name>
</gene>
<protein>
    <submittedName>
        <fullName evidence="1">Uncharacterized protein</fullName>
    </submittedName>
</protein>
<sequence length="1131" mass="126459">MEASLSQDLLFLIHQFCCEEKLQKVAHLLEQETGFYFDVSYFEGLVLDGNWSKAEEYLSGFSGIHDNKYSTKIYFEMRKQKYFEALDRDDTKSAIEILIKDLKMFAPSNLEMYEELTSLLVMDDFRKHPLLSSHDDMASTRITLIMGLKPVIQKNPLLKEKMKAPQFEKARLKHLINHSLNWQHACCENPLREPKMTTLFTDHSCGNPSNVQIPPPLQSMPPLVSLFPGNFVLGESSMREPQMNTLFTGHSSVNPSSFQYPLPLRSLPPSVSPYPCNLVLGESSVPAEPSASAMTSEKGNSPNSESDVSLPAANLGNSSGQVVTLEGISNSGNAAKINSGLPLPQMDSLAIVPFQRQIMNSYDFPNAVERTMEMNSLPTSMAFHPLKDTFLLVGNKSGEMELWDISSEVKLFGSPFMIWKRDHISTLFLKDLERDPRISVNRVSWNPDGSLFGVAYSRHIVQLYSYHSMTNYAQKRLELDAHLGSVNDLAFSSPNDQLLLITCGDDKFVQVWDIMTGSKQFTFEGHRASVYSLSTHCKAETDFVFSTSTNGEIRAWLFDNSGQKVEYDAPGHCCMRMAYSADGKRLFSCGTNKEGESYIVEWDDTEGSMIRTYNGLCKSSRGVVQFCTSRNRFLAAGDDHVIKIWDVDNAELLGICDADGGLPARPYICINSTGTILAVFANCNKIKILANDAGRQLLKASRFSFVDFPGYFSEYLQKLGFNSTPSVTGRVEKENTVKEASMNAPVAFDMNRASLDTQKCSKIVEVSRCRALMVSSELKINKICRLTYTHSGNGILALAADGIHLLWRWLADGPIMFGRATTNYAPQLWQPKRGRLMINDFNNFKVVSPCFALSKNDSYVVSSSGKTVSLFNTMTLKKIRNCLMPPPTATCIGFYPPDNNVVAIGLEDSTILIYNARLGKVTNRLRGHVRRVCGLAFSDELRLLISSGVDNQIIVWSYNRWEKINSTWLQISNGWMPSETSETYVQFLKDEKHFLAVHETQLAVYEATNLVRVKQWIIGDFCTRILDATLSCDNQLIYAVMRNGIVLILSASDLTPRFEIDPSVYVSPHLSFHVRPLMVSAHPQKPNQIALGLNIGRVIVLEPAQPEGNWAEQPPAPHNGTSSAVRPVIVP</sequence>
<dbReference type="EMBL" id="CM044703">
    <property type="protein sequence ID" value="KAI5673322.1"/>
    <property type="molecule type" value="Genomic_DNA"/>
</dbReference>
<keyword evidence="2" id="KW-1185">Reference proteome</keyword>
<name>A0ACC0BL36_CATRO</name>
<accession>A0ACC0BL36</accession>
<reference evidence="2" key="1">
    <citation type="journal article" date="2023" name="Nat. Plants">
        <title>Single-cell RNA sequencing provides a high-resolution roadmap for understanding the multicellular compartmentation of specialized metabolism.</title>
        <authorList>
            <person name="Sun S."/>
            <person name="Shen X."/>
            <person name="Li Y."/>
            <person name="Li Y."/>
            <person name="Wang S."/>
            <person name="Li R."/>
            <person name="Zhang H."/>
            <person name="Shen G."/>
            <person name="Guo B."/>
            <person name="Wei J."/>
            <person name="Xu J."/>
            <person name="St-Pierre B."/>
            <person name="Chen S."/>
            <person name="Sun C."/>
        </authorList>
    </citation>
    <scope>NUCLEOTIDE SEQUENCE [LARGE SCALE GENOMIC DNA]</scope>
</reference>
<proteinExistence type="predicted"/>
<evidence type="ECO:0000313" key="2">
    <source>
        <dbReference type="Proteomes" id="UP001060085"/>
    </source>
</evidence>
<dbReference type="Proteomes" id="UP001060085">
    <property type="component" value="Linkage Group LG03"/>
</dbReference>
<evidence type="ECO:0000313" key="1">
    <source>
        <dbReference type="EMBL" id="KAI5673322.1"/>
    </source>
</evidence>
<comment type="caution">
    <text evidence="1">The sequence shown here is derived from an EMBL/GenBank/DDBJ whole genome shotgun (WGS) entry which is preliminary data.</text>
</comment>